<organism evidence="2 3">
    <name type="scientific">Gemmatimonas groenlandica</name>
    <dbReference type="NCBI Taxonomy" id="2732249"/>
    <lineage>
        <taxon>Bacteria</taxon>
        <taxon>Pseudomonadati</taxon>
        <taxon>Gemmatimonadota</taxon>
        <taxon>Gemmatimonadia</taxon>
        <taxon>Gemmatimonadales</taxon>
        <taxon>Gemmatimonadaceae</taxon>
        <taxon>Gemmatimonas</taxon>
    </lineage>
</organism>
<dbReference type="SUPFAM" id="SSF53335">
    <property type="entry name" value="S-adenosyl-L-methionine-dependent methyltransferases"/>
    <property type="match status" value="1"/>
</dbReference>
<dbReference type="Pfam" id="PF13649">
    <property type="entry name" value="Methyltransf_25"/>
    <property type="match status" value="1"/>
</dbReference>
<keyword evidence="2" id="KW-0808">Transferase</keyword>
<dbReference type="InterPro" id="IPR019734">
    <property type="entry name" value="TPR_rpt"/>
</dbReference>
<dbReference type="PANTHER" id="PTHR44998">
    <property type="match status" value="1"/>
</dbReference>
<gene>
    <name evidence="2" type="ORF">HKW67_03965</name>
</gene>
<dbReference type="AlphaFoldDB" id="A0A6M4ILH7"/>
<evidence type="ECO:0000313" key="2">
    <source>
        <dbReference type="EMBL" id="QJR34728.1"/>
    </source>
</evidence>
<proteinExistence type="predicted"/>
<evidence type="ECO:0000259" key="1">
    <source>
        <dbReference type="Pfam" id="PF13649"/>
    </source>
</evidence>
<name>A0A6M4ILH7_9BACT</name>
<dbReference type="PANTHER" id="PTHR44998:SF1">
    <property type="entry name" value="UDP-N-ACETYLGLUCOSAMINE--PEPTIDE N-ACETYLGLUCOSAMINYLTRANSFERASE 110 KDA SUBUNIT"/>
    <property type="match status" value="1"/>
</dbReference>
<evidence type="ECO:0000313" key="3">
    <source>
        <dbReference type="Proteomes" id="UP000500938"/>
    </source>
</evidence>
<dbReference type="InterPro" id="IPR041698">
    <property type="entry name" value="Methyltransf_25"/>
</dbReference>
<dbReference type="InterPro" id="IPR029063">
    <property type="entry name" value="SAM-dependent_MTases_sf"/>
</dbReference>
<reference evidence="2 3" key="1">
    <citation type="submission" date="2020-05" db="EMBL/GenBank/DDBJ databases">
        <title>Complete genome sequence of Gemmatimonas greenlandica TET16.</title>
        <authorList>
            <person name="Zeng Y."/>
        </authorList>
    </citation>
    <scope>NUCLEOTIDE SEQUENCE [LARGE SCALE GENOMIC DNA]</scope>
    <source>
        <strain evidence="2 3">TET16</strain>
    </source>
</reference>
<dbReference type="Proteomes" id="UP000500938">
    <property type="component" value="Chromosome"/>
</dbReference>
<dbReference type="EMBL" id="CP053085">
    <property type="protein sequence ID" value="QJR34728.1"/>
    <property type="molecule type" value="Genomic_DNA"/>
</dbReference>
<dbReference type="KEGG" id="ggr:HKW67_03965"/>
<dbReference type="Gene3D" id="1.25.40.10">
    <property type="entry name" value="Tetratricopeptide repeat domain"/>
    <property type="match status" value="2"/>
</dbReference>
<dbReference type="SMART" id="SM00028">
    <property type="entry name" value="TPR"/>
    <property type="match status" value="4"/>
</dbReference>
<dbReference type="InterPro" id="IPR011990">
    <property type="entry name" value="TPR-like_helical_dom_sf"/>
</dbReference>
<dbReference type="Pfam" id="PF13432">
    <property type="entry name" value="TPR_16"/>
    <property type="match status" value="1"/>
</dbReference>
<dbReference type="GO" id="GO:0032259">
    <property type="term" value="P:methylation"/>
    <property type="evidence" value="ECO:0007669"/>
    <property type="project" value="UniProtKB-KW"/>
</dbReference>
<accession>A0A6M4ILH7</accession>
<dbReference type="GO" id="GO:0008168">
    <property type="term" value="F:methyltransferase activity"/>
    <property type="evidence" value="ECO:0007669"/>
    <property type="project" value="UniProtKB-KW"/>
</dbReference>
<protein>
    <submittedName>
        <fullName evidence="2">Methyltransferase domain-containing protein</fullName>
    </submittedName>
</protein>
<keyword evidence="3" id="KW-1185">Reference proteome</keyword>
<dbReference type="RefSeq" id="WP_171224156.1">
    <property type="nucleotide sequence ID" value="NZ_CP053085.1"/>
</dbReference>
<dbReference type="SUPFAM" id="SSF48452">
    <property type="entry name" value="TPR-like"/>
    <property type="match status" value="1"/>
</dbReference>
<dbReference type="Gene3D" id="3.40.50.150">
    <property type="entry name" value="Vaccinia Virus protein VP39"/>
    <property type="match status" value="1"/>
</dbReference>
<keyword evidence="2" id="KW-0489">Methyltransferase</keyword>
<feature type="domain" description="Methyltransferase" evidence="1">
    <location>
        <begin position="421"/>
        <end position="516"/>
    </location>
</feature>
<dbReference type="CDD" id="cd02440">
    <property type="entry name" value="AdoMet_MTases"/>
    <property type="match status" value="1"/>
</dbReference>
<sequence>MSTSSMDVLQRALIAHQAGLLAEAEQGYRTVLARDAKHADAAYLLGLAVHQQGRSSDAVPLLRRAVALADHRADFHNSLGDAWRALGQLPEAIASFRAAIARRTPYVDAHLNLATALQQGGRIEEALIMLFEAVAAYPQEGLLRGRLAVLLQGVSLGSGNPLVRSVLLTLCRDESISAQTLSGAMLGIVKGTPAYETITASLRRREDVLSVASQAVEELAHDELLLAALPRLVVTDADMEWLLTRLRKALLMAPANATSGFARFIGALASQAFNTEYCWAVDAEERVALDELRRGVDEAWRAGESRNDCEWAIVRAAMYDTLRQFPAWRTFDDSATGTWSDEMASLVREQVVEYHAERAIADALPALTSISEGVSTLVRAMYEENPYPRWVTLQQPAVTSIPAFVRALRPTESAVPKTPRILVAGGGSGQQPVQMALAFPDAVVSSIDLSRSSLAYAARMAARHGVTNVQWAHGDILAVDESIGSFAIVSCSGVLHHLAEPLDGWRRLIRVLEPHGVMKIGLYSRAARRQIDAARELVQQGGFAATDEGIRASRQAILALPSVHPARGVLAFIDFFSMSGCRDLLMHVQERSYTVSDIARDLDTLELRFLGFQVSSAVQARFRAEHPAQWLELSAWEAFEAAHPDTFAAMYQFWCCPR</sequence>